<proteinExistence type="predicted"/>
<dbReference type="AlphaFoldDB" id="A0AAD7EDU7"/>
<organism evidence="1 2">
    <name type="scientific">Mycena albidolilacea</name>
    <dbReference type="NCBI Taxonomy" id="1033008"/>
    <lineage>
        <taxon>Eukaryota</taxon>
        <taxon>Fungi</taxon>
        <taxon>Dikarya</taxon>
        <taxon>Basidiomycota</taxon>
        <taxon>Agaricomycotina</taxon>
        <taxon>Agaricomycetes</taxon>
        <taxon>Agaricomycetidae</taxon>
        <taxon>Agaricales</taxon>
        <taxon>Marasmiineae</taxon>
        <taxon>Mycenaceae</taxon>
        <taxon>Mycena</taxon>
    </lineage>
</organism>
<sequence>MPLPRILALYPALTTVAFNADWLLIRTDDEDIEPPLAYERLTNVGLRGLVYAFGVGFAAAHMQGDPFPMFLVTSANDRMLAALYACKHFPALRRVCVLSHSLLEEFDRADGPAEEGMARWERWWEACNRAGGEA</sequence>
<dbReference type="EMBL" id="JARIHO010000065">
    <property type="protein sequence ID" value="KAJ7314714.1"/>
    <property type="molecule type" value="Genomic_DNA"/>
</dbReference>
<evidence type="ECO:0000313" key="2">
    <source>
        <dbReference type="Proteomes" id="UP001218218"/>
    </source>
</evidence>
<evidence type="ECO:0000313" key="1">
    <source>
        <dbReference type="EMBL" id="KAJ7314714.1"/>
    </source>
</evidence>
<protein>
    <submittedName>
        <fullName evidence="1">Uncharacterized protein</fullName>
    </submittedName>
</protein>
<reference evidence="1" key="1">
    <citation type="submission" date="2023-03" db="EMBL/GenBank/DDBJ databases">
        <title>Massive genome expansion in bonnet fungi (Mycena s.s.) driven by repeated elements and novel gene families across ecological guilds.</title>
        <authorList>
            <consortium name="Lawrence Berkeley National Laboratory"/>
            <person name="Harder C.B."/>
            <person name="Miyauchi S."/>
            <person name="Viragh M."/>
            <person name="Kuo A."/>
            <person name="Thoen E."/>
            <person name="Andreopoulos B."/>
            <person name="Lu D."/>
            <person name="Skrede I."/>
            <person name="Drula E."/>
            <person name="Henrissat B."/>
            <person name="Morin E."/>
            <person name="Kohler A."/>
            <person name="Barry K."/>
            <person name="LaButti K."/>
            <person name="Morin E."/>
            <person name="Salamov A."/>
            <person name="Lipzen A."/>
            <person name="Mereny Z."/>
            <person name="Hegedus B."/>
            <person name="Baldrian P."/>
            <person name="Stursova M."/>
            <person name="Weitz H."/>
            <person name="Taylor A."/>
            <person name="Grigoriev I.V."/>
            <person name="Nagy L.G."/>
            <person name="Martin F."/>
            <person name="Kauserud H."/>
        </authorList>
    </citation>
    <scope>NUCLEOTIDE SEQUENCE</scope>
    <source>
        <strain evidence="1">CBHHK002</strain>
    </source>
</reference>
<dbReference type="Proteomes" id="UP001218218">
    <property type="component" value="Unassembled WGS sequence"/>
</dbReference>
<accession>A0AAD7EDU7</accession>
<keyword evidence="2" id="KW-1185">Reference proteome</keyword>
<name>A0AAD7EDU7_9AGAR</name>
<comment type="caution">
    <text evidence="1">The sequence shown here is derived from an EMBL/GenBank/DDBJ whole genome shotgun (WGS) entry which is preliminary data.</text>
</comment>
<gene>
    <name evidence="1" type="ORF">DFH08DRAFT_972465</name>
</gene>